<comment type="caution">
    <text evidence="6">The sequence shown here is derived from an EMBL/GenBank/DDBJ whole genome shotgun (WGS) entry which is preliminary data.</text>
</comment>
<dbReference type="Pfam" id="PF00005">
    <property type="entry name" value="ABC_tran"/>
    <property type="match status" value="1"/>
</dbReference>
<dbReference type="PANTHER" id="PTHR24220">
    <property type="entry name" value="IMPORT ATP-BINDING PROTEIN"/>
    <property type="match status" value="1"/>
</dbReference>
<dbReference type="EMBL" id="DTBZ01000122">
    <property type="protein sequence ID" value="HGQ18598.1"/>
    <property type="molecule type" value="Genomic_DNA"/>
</dbReference>
<dbReference type="FunFam" id="3.40.50.300:FF:000032">
    <property type="entry name" value="Export ABC transporter ATP-binding protein"/>
    <property type="match status" value="1"/>
</dbReference>
<dbReference type="CDD" id="cd03255">
    <property type="entry name" value="ABC_MJ0796_LolCDE_FtsE"/>
    <property type="match status" value="1"/>
</dbReference>
<dbReference type="SMART" id="SM00382">
    <property type="entry name" value="AAA"/>
    <property type="match status" value="1"/>
</dbReference>
<keyword evidence="3 6" id="KW-0067">ATP-binding</keyword>
<dbReference type="EMBL" id="DTAI01000025">
    <property type="protein sequence ID" value="HGN36073.1"/>
    <property type="molecule type" value="Genomic_DNA"/>
</dbReference>
<dbReference type="InterPro" id="IPR017871">
    <property type="entry name" value="ABC_transporter-like_CS"/>
</dbReference>
<dbReference type="SUPFAM" id="SSF52540">
    <property type="entry name" value="P-loop containing nucleoside triphosphate hydrolases"/>
    <property type="match status" value="1"/>
</dbReference>
<dbReference type="GO" id="GO:0005524">
    <property type="term" value="F:ATP binding"/>
    <property type="evidence" value="ECO:0007669"/>
    <property type="project" value="UniProtKB-KW"/>
</dbReference>
<dbReference type="InterPro" id="IPR027417">
    <property type="entry name" value="P-loop_NTPase"/>
</dbReference>
<dbReference type="PANTHER" id="PTHR24220:SF86">
    <property type="entry name" value="ABC TRANSPORTER ABCH.1"/>
    <property type="match status" value="1"/>
</dbReference>
<name>A0A7J3JR77_9CREN</name>
<dbReference type="GO" id="GO:0098796">
    <property type="term" value="C:membrane protein complex"/>
    <property type="evidence" value="ECO:0007669"/>
    <property type="project" value="UniProtKB-ARBA"/>
</dbReference>
<dbReference type="Gene3D" id="3.40.50.300">
    <property type="entry name" value="P-loop containing nucleotide triphosphate hydrolases"/>
    <property type="match status" value="1"/>
</dbReference>
<keyword evidence="2" id="KW-0547">Nucleotide-binding</keyword>
<keyword evidence="1" id="KW-0813">Transport</keyword>
<proteinExistence type="predicted"/>
<sequence length="240" mass="26651">MLKKEIIRLDNVSKVYSIGDVITYGLRRVDMVIYRGDFIAIMGPSGSGKTTLLNIIGLLDRPSSGRVLIDSIDVSTLSDRQLAWIRNMKLGFVFQHFNLINRLTVLENIEMPLIARGIPKSKRVEMAKEALLKVGGELNWLPKKPLQLSGGQQQRVAIARAIVGSPDIILADEPTGNLDRASAKIVINTFLELNKYGHSIIIVTHDPEVANCTQKIFVIRDGVLVDLKIPESDKCILRTV</sequence>
<dbReference type="InterPro" id="IPR003439">
    <property type="entry name" value="ABC_transporter-like_ATP-bd"/>
</dbReference>
<protein>
    <submittedName>
        <fullName evidence="6">ABC transporter ATP-binding protein</fullName>
    </submittedName>
</protein>
<dbReference type="GO" id="GO:0016887">
    <property type="term" value="F:ATP hydrolysis activity"/>
    <property type="evidence" value="ECO:0007669"/>
    <property type="project" value="InterPro"/>
</dbReference>
<dbReference type="AlphaFoldDB" id="A0A7J3JR77"/>
<accession>A0A7J3JR77</accession>
<feature type="domain" description="ABC transporter" evidence="4">
    <location>
        <begin position="7"/>
        <end position="239"/>
    </location>
</feature>
<evidence type="ECO:0000313" key="5">
    <source>
        <dbReference type="EMBL" id="HGN36073.1"/>
    </source>
</evidence>
<gene>
    <name evidence="5" type="ORF">ENT87_00765</name>
    <name evidence="6" type="ORF">ENU30_06465</name>
</gene>
<evidence type="ECO:0000313" key="6">
    <source>
        <dbReference type="EMBL" id="HGQ18598.1"/>
    </source>
</evidence>
<evidence type="ECO:0000259" key="4">
    <source>
        <dbReference type="PROSITE" id="PS50893"/>
    </source>
</evidence>
<dbReference type="PROSITE" id="PS50893">
    <property type="entry name" value="ABC_TRANSPORTER_2"/>
    <property type="match status" value="1"/>
</dbReference>
<dbReference type="PROSITE" id="PS00211">
    <property type="entry name" value="ABC_TRANSPORTER_1"/>
    <property type="match status" value="1"/>
</dbReference>
<evidence type="ECO:0000256" key="1">
    <source>
        <dbReference type="ARBA" id="ARBA00022448"/>
    </source>
</evidence>
<dbReference type="InterPro" id="IPR017911">
    <property type="entry name" value="MacB-like_ATP-bd"/>
</dbReference>
<evidence type="ECO:0000256" key="3">
    <source>
        <dbReference type="ARBA" id="ARBA00022840"/>
    </source>
</evidence>
<dbReference type="GO" id="GO:0022857">
    <property type="term" value="F:transmembrane transporter activity"/>
    <property type="evidence" value="ECO:0007669"/>
    <property type="project" value="UniProtKB-ARBA"/>
</dbReference>
<organism evidence="6">
    <name type="scientific">Ignisphaera aggregans</name>
    <dbReference type="NCBI Taxonomy" id="334771"/>
    <lineage>
        <taxon>Archaea</taxon>
        <taxon>Thermoproteota</taxon>
        <taxon>Thermoprotei</taxon>
        <taxon>Desulfurococcales</taxon>
        <taxon>Desulfurococcaceae</taxon>
        <taxon>Ignisphaera</taxon>
    </lineage>
</organism>
<dbReference type="InterPro" id="IPR015854">
    <property type="entry name" value="ABC_transpr_LolD-like"/>
</dbReference>
<reference evidence="6" key="1">
    <citation type="journal article" date="2020" name="mSystems">
        <title>Genome- and Community-Level Interaction Insights into Carbon Utilization and Element Cycling Functions of Hydrothermarchaeota in Hydrothermal Sediment.</title>
        <authorList>
            <person name="Zhou Z."/>
            <person name="Liu Y."/>
            <person name="Xu W."/>
            <person name="Pan J."/>
            <person name="Luo Z.H."/>
            <person name="Li M."/>
        </authorList>
    </citation>
    <scope>NUCLEOTIDE SEQUENCE [LARGE SCALE GENOMIC DNA]</scope>
    <source>
        <strain evidence="5">SpSt-618</strain>
        <strain evidence="6">SpSt-657</strain>
    </source>
</reference>
<dbReference type="InterPro" id="IPR003593">
    <property type="entry name" value="AAA+_ATPase"/>
</dbReference>
<dbReference type="GO" id="GO:0005886">
    <property type="term" value="C:plasma membrane"/>
    <property type="evidence" value="ECO:0007669"/>
    <property type="project" value="TreeGrafter"/>
</dbReference>
<evidence type="ECO:0000256" key="2">
    <source>
        <dbReference type="ARBA" id="ARBA00022741"/>
    </source>
</evidence>